<evidence type="ECO:0000256" key="1">
    <source>
        <dbReference type="ARBA" id="ARBA00000085"/>
    </source>
</evidence>
<evidence type="ECO:0000256" key="6">
    <source>
        <dbReference type="ARBA" id="ARBA00022679"/>
    </source>
</evidence>
<evidence type="ECO:0000259" key="14">
    <source>
        <dbReference type="PROSITE" id="PS50885"/>
    </source>
</evidence>
<dbReference type="InterPro" id="IPR003661">
    <property type="entry name" value="HisK_dim/P_dom"/>
</dbReference>
<comment type="caution">
    <text evidence="15">The sequence shown here is derived from an EMBL/GenBank/DDBJ whole genome shotgun (WGS) entry which is preliminary data.</text>
</comment>
<sequence length="480" mass="49792">MSLRSRVMAGIALIAVVLGIVTVAITRITENNLLGQVDRQLAEAVGPIRNLGDFGPPGRDRSGPGSPARDAPDAPGGPSRSLSSLYIGVVRNDRVETVLTPGLRGEQASPPSIDAGTATAAADSSQAFTVMGSGASPDYRVLSYTDDRSNTVVTLAMPLDSVDAAVADLIKVEAAGALVILAALGALGWWVIHLGVRPVKTMTGVATSIAAGDLSQRVPEADERTEAGELAAALNTMLGHIETAFEERIRSEARLRAFVADASHELRTPVATIRGYAELYRTRGLESPGALDDAMARTEAEAIRMGSLVEDLLTLARADQDRPLDVAPVDLSELAADAAADARAVDPDRPIDTALAGPLQVAGDQARLHQVAANLLTNALVHTPPGTPVRVATSRDGDTAVLTISDDGPGMTPETAARAFERFYRADPSRSRHSGGSGLGLSIVESMAKAHHGTVALDSGPGHGTTVTVRLPLSGPLSPE</sequence>
<evidence type="ECO:0000256" key="5">
    <source>
        <dbReference type="ARBA" id="ARBA00022553"/>
    </source>
</evidence>
<dbReference type="Gene3D" id="1.10.287.130">
    <property type="match status" value="1"/>
</dbReference>
<evidence type="ECO:0000256" key="3">
    <source>
        <dbReference type="ARBA" id="ARBA00004236"/>
    </source>
</evidence>
<comment type="cofactor">
    <cofactor evidence="2">
        <name>a divalent metal cation</name>
        <dbReference type="ChEBI" id="CHEBI:60240"/>
    </cofactor>
</comment>
<dbReference type="PRINTS" id="PR00344">
    <property type="entry name" value="BCTRLSENSOR"/>
</dbReference>
<accession>A0A936NAD1</accession>
<dbReference type="InterPro" id="IPR004358">
    <property type="entry name" value="Sig_transdc_His_kin-like_C"/>
</dbReference>
<dbReference type="InterPro" id="IPR036097">
    <property type="entry name" value="HisK_dim/P_sf"/>
</dbReference>
<evidence type="ECO:0000256" key="9">
    <source>
        <dbReference type="ARBA" id="ARBA00022989"/>
    </source>
</evidence>
<evidence type="ECO:0000256" key="4">
    <source>
        <dbReference type="ARBA" id="ARBA00012438"/>
    </source>
</evidence>
<keyword evidence="5" id="KW-0597">Phosphoprotein</keyword>
<dbReference type="GO" id="GO:0005509">
    <property type="term" value="F:calcium ion binding"/>
    <property type="evidence" value="ECO:0007669"/>
    <property type="project" value="UniProtKB-ARBA"/>
</dbReference>
<keyword evidence="8 15" id="KW-0418">Kinase</keyword>
<dbReference type="Gene3D" id="6.10.340.10">
    <property type="match status" value="1"/>
</dbReference>
<dbReference type="PANTHER" id="PTHR45436:SF5">
    <property type="entry name" value="SENSOR HISTIDINE KINASE TRCS"/>
    <property type="match status" value="1"/>
</dbReference>
<comment type="catalytic activity">
    <reaction evidence="1">
        <text>ATP + protein L-histidine = ADP + protein N-phospho-L-histidine.</text>
        <dbReference type="EC" id="2.7.13.3"/>
    </reaction>
</comment>
<name>A0A936NAD1_9ACTN</name>
<dbReference type="GO" id="GO:0005886">
    <property type="term" value="C:plasma membrane"/>
    <property type="evidence" value="ECO:0007669"/>
    <property type="project" value="UniProtKB-SubCell"/>
</dbReference>
<dbReference type="EMBL" id="JADJZA010000001">
    <property type="protein sequence ID" value="MBK9296335.1"/>
    <property type="molecule type" value="Genomic_DNA"/>
</dbReference>
<keyword evidence="6" id="KW-0808">Transferase</keyword>
<dbReference type="Pfam" id="PF00672">
    <property type="entry name" value="HAMP"/>
    <property type="match status" value="1"/>
</dbReference>
<evidence type="ECO:0000313" key="16">
    <source>
        <dbReference type="Proteomes" id="UP000727993"/>
    </source>
</evidence>
<dbReference type="AlphaFoldDB" id="A0A936NAD1"/>
<dbReference type="SMART" id="SM00387">
    <property type="entry name" value="HATPase_c"/>
    <property type="match status" value="1"/>
</dbReference>
<evidence type="ECO:0000313" key="15">
    <source>
        <dbReference type="EMBL" id="MBK9296335.1"/>
    </source>
</evidence>
<dbReference type="Gene3D" id="3.30.565.10">
    <property type="entry name" value="Histidine kinase-like ATPase, C-terminal domain"/>
    <property type="match status" value="1"/>
</dbReference>
<dbReference type="CDD" id="cd00082">
    <property type="entry name" value="HisKA"/>
    <property type="match status" value="1"/>
</dbReference>
<evidence type="ECO:0000256" key="7">
    <source>
        <dbReference type="ARBA" id="ARBA00022692"/>
    </source>
</evidence>
<dbReference type="InterPro" id="IPR003660">
    <property type="entry name" value="HAMP_dom"/>
</dbReference>
<feature type="compositionally biased region" description="Low complexity" evidence="12">
    <location>
        <begin position="52"/>
        <end position="79"/>
    </location>
</feature>
<dbReference type="Pfam" id="PF00512">
    <property type="entry name" value="HisKA"/>
    <property type="match status" value="1"/>
</dbReference>
<dbReference type="PROSITE" id="PS50885">
    <property type="entry name" value="HAMP"/>
    <property type="match status" value="1"/>
</dbReference>
<dbReference type="SUPFAM" id="SSF47384">
    <property type="entry name" value="Homodimeric domain of signal transducing histidine kinase"/>
    <property type="match status" value="1"/>
</dbReference>
<keyword evidence="11" id="KW-0472">Membrane</keyword>
<proteinExistence type="predicted"/>
<organism evidence="15 16">
    <name type="scientific">Candidatus Neomicrothrix subdominans</name>
    <dbReference type="NCBI Taxonomy" id="2954438"/>
    <lineage>
        <taxon>Bacteria</taxon>
        <taxon>Bacillati</taxon>
        <taxon>Actinomycetota</taxon>
        <taxon>Acidimicrobiia</taxon>
        <taxon>Acidimicrobiales</taxon>
        <taxon>Microthrixaceae</taxon>
        <taxon>Candidatus Neomicrothrix</taxon>
    </lineage>
</organism>
<keyword evidence="9" id="KW-1133">Transmembrane helix</keyword>
<dbReference type="PANTHER" id="PTHR45436">
    <property type="entry name" value="SENSOR HISTIDINE KINASE YKOH"/>
    <property type="match status" value="1"/>
</dbReference>
<dbReference type="CDD" id="cd00075">
    <property type="entry name" value="HATPase"/>
    <property type="match status" value="1"/>
</dbReference>
<keyword evidence="10" id="KW-0902">Two-component regulatory system</keyword>
<feature type="region of interest" description="Disordered" evidence="12">
    <location>
        <begin position="48"/>
        <end position="82"/>
    </location>
</feature>
<dbReference type="Pfam" id="PF02518">
    <property type="entry name" value="HATPase_c"/>
    <property type="match status" value="1"/>
</dbReference>
<dbReference type="FunFam" id="1.10.287.130:FF:000001">
    <property type="entry name" value="Two-component sensor histidine kinase"/>
    <property type="match status" value="1"/>
</dbReference>
<comment type="subcellular location">
    <subcellularLocation>
        <location evidence="3">Cell membrane</location>
    </subcellularLocation>
</comment>
<keyword evidence="7" id="KW-0812">Transmembrane</keyword>
<gene>
    <name evidence="15" type="ORF">IPN02_05610</name>
</gene>
<dbReference type="Proteomes" id="UP000727993">
    <property type="component" value="Unassembled WGS sequence"/>
</dbReference>
<dbReference type="SMART" id="SM00304">
    <property type="entry name" value="HAMP"/>
    <property type="match status" value="1"/>
</dbReference>
<dbReference type="InterPro" id="IPR050428">
    <property type="entry name" value="TCS_sensor_his_kinase"/>
</dbReference>
<evidence type="ECO:0000256" key="10">
    <source>
        <dbReference type="ARBA" id="ARBA00023012"/>
    </source>
</evidence>
<evidence type="ECO:0000259" key="13">
    <source>
        <dbReference type="PROSITE" id="PS50109"/>
    </source>
</evidence>
<dbReference type="EC" id="2.7.13.3" evidence="4"/>
<dbReference type="SUPFAM" id="SSF55874">
    <property type="entry name" value="ATPase domain of HSP90 chaperone/DNA topoisomerase II/histidine kinase"/>
    <property type="match status" value="1"/>
</dbReference>
<dbReference type="CDD" id="cd06225">
    <property type="entry name" value="HAMP"/>
    <property type="match status" value="1"/>
</dbReference>
<dbReference type="InterPro" id="IPR036890">
    <property type="entry name" value="HATPase_C_sf"/>
</dbReference>
<feature type="domain" description="HAMP" evidence="14">
    <location>
        <begin position="193"/>
        <end position="246"/>
    </location>
</feature>
<reference evidence="15 16" key="1">
    <citation type="submission" date="2020-10" db="EMBL/GenBank/DDBJ databases">
        <title>Connecting structure to function with the recovery of over 1000 high-quality activated sludge metagenome-assembled genomes encoding full-length rRNA genes using long-read sequencing.</title>
        <authorList>
            <person name="Singleton C.M."/>
            <person name="Petriglieri F."/>
            <person name="Kristensen J.M."/>
            <person name="Kirkegaard R.H."/>
            <person name="Michaelsen T.Y."/>
            <person name="Andersen M.H."/>
            <person name="Karst S.M."/>
            <person name="Dueholm M.S."/>
            <person name="Nielsen P.H."/>
            <person name="Albertsen M."/>
        </authorList>
    </citation>
    <scope>NUCLEOTIDE SEQUENCE [LARGE SCALE GENOMIC DNA]</scope>
    <source>
        <strain evidence="15">Lyne_18-Q3-R50-59_MAXAC.006</strain>
    </source>
</reference>
<protein>
    <recommendedName>
        <fullName evidence="4">histidine kinase</fullName>
        <ecNumber evidence="4">2.7.13.3</ecNumber>
    </recommendedName>
</protein>
<dbReference type="GO" id="GO:0000155">
    <property type="term" value="F:phosphorelay sensor kinase activity"/>
    <property type="evidence" value="ECO:0007669"/>
    <property type="project" value="InterPro"/>
</dbReference>
<dbReference type="InterPro" id="IPR005467">
    <property type="entry name" value="His_kinase_dom"/>
</dbReference>
<evidence type="ECO:0000256" key="11">
    <source>
        <dbReference type="ARBA" id="ARBA00023136"/>
    </source>
</evidence>
<evidence type="ECO:0000256" key="12">
    <source>
        <dbReference type="SAM" id="MobiDB-lite"/>
    </source>
</evidence>
<dbReference type="PROSITE" id="PS50109">
    <property type="entry name" value="HIS_KIN"/>
    <property type="match status" value="1"/>
</dbReference>
<evidence type="ECO:0000256" key="8">
    <source>
        <dbReference type="ARBA" id="ARBA00022777"/>
    </source>
</evidence>
<dbReference type="SUPFAM" id="SSF158472">
    <property type="entry name" value="HAMP domain-like"/>
    <property type="match status" value="1"/>
</dbReference>
<evidence type="ECO:0000256" key="2">
    <source>
        <dbReference type="ARBA" id="ARBA00001968"/>
    </source>
</evidence>
<dbReference type="SMART" id="SM00388">
    <property type="entry name" value="HisKA"/>
    <property type="match status" value="1"/>
</dbReference>
<feature type="domain" description="Histidine kinase" evidence="13">
    <location>
        <begin position="261"/>
        <end position="475"/>
    </location>
</feature>
<dbReference type="InterPro" id="IPR003594">
    <property type="entry name" value="HATPase_dom"/>
</dbReference>
<dbReference type="FunFam" id="3.30.565.10:FF:000006">
    <property type="entry name" value="Sensor histidine kinase WalK"/>
    <property type="match status" value="1"/>
</dbReference>